<feature type="binding site" description="covalent" evidence="4">
    <location>
        <position position="145"/>
    </location>
    <ligand>
        <name>heme c</name>
        <dbReference type="ChEBI" id="CHEBI:61717"/>
        <label>2</label>
    </ligand>
</feature>
<evidence type="ECO:0000256" key="2">
    <source>
        <dbReference type="ARBA" id="ARBA00022723"/>
    </source>
</evidence>
<keyword evidence="3 5" id="KW-0408">Iron</keyword>
<feature type="binding site" description="covalent" evidence="4">
    <location>
        <position position="148"/>
    </location>
    <ligand>
        <name>heme c</name>
        <dbReference type="ChEBI" id="CHEBI:61717"/>
        <label>2</label>
    </ligand>
</feature>
<dbReference type="EMBL" id="QYUP01000010">
    <property type="protein sequence ID" value="RJG27497.1"/>
    <property type="molecule type" value="Genomic_DNA"/>
</dbReference>
<feature type="binding site" description="axial binding residue" evidence="5">
    <location>
        <position position="47"/>
    </location>
    <ligand>
        <name>heme c</name>
        <dbReference type="ChEBI" id="CHEBI:61717"/>
        <label>1</label>
    </ligand>
    <ligandPart>
        <name>Fe</name>
        <dbReference type="ChEBI" id="CHEBI:18248"/>
    </ligandPart>
</feature>
<reference evidence="8 9" key="1">
    <citation type="submission" date="2018-09" db="EMBL/GenBank/DDBJ databases">
        <authorList>
            <person name="Zhu H."/>
        </authorList>
    </citation>
    <scope>NUCLEOTIDE SEQUENCE [LARGE SCALE GENOMIC DNA]</scope>
    <source>
        <strain evidence="8 9">K1S02-61</strain>
    </source>
</reference>
<sequence length="237" mass="24760">MNISKQFLRTCAALLALVTSAAMAAPARSPAVPDTIAQRALACAACHGKEGRATSEGFFPRIAGKPEAYLYNQLLNFRDGKRQYPAMTHMVAHLSDAYLREMAAYFSAQHPPYPAPQPAGAAPAELARGKALALAGDQARKIPACVACHGQKLAGVLPAIPGLLGLPRDYLNAQFGAWKTGARKAAAPDCMAQVSRRLTPDDIASVSAWLASLPVPADMAPAPASPVKLPLACGSAH</sequence>
<feature type="signal peptide" evidence="6">
    <location>
        <begin position="1"/>
        <end position="24"/>
    </location>
</feature>
<evidence type="ECO:0000256" key="6">
    <source>
        <dbReference type="SAM" id="SignalP"/>
    </source>
</evidence>
<feature type="binding site" description="axial binding residue" evidence="5">
    <location>
        <position position="87"/>
    </location>
    <ligand>
        <name>heme c</name>
        <dbReference type="ChEBI" id="CHEBI:61717"/>
        <label>1</label>
    </ligand>
    <ligandPart>
        <name>Fe</name>
        <dbReference type="ChEBI" id="CHEBI:18248"/>
    </ligandPart>
</feature>
<keyword evidence="2 5" id="KW-0479">Metal-binding</keyword>
<feature type="domain" description="Cytochrome c" evidence="7">
    <location>
        <begin position="124"/>
        <end position="214"/>
    </location>
</feature>
<dbReference type="InterPro" id="IPR024167">
    <property type="entry name" value="Cytochrome_c4-like"/>
</dbReference>
<name>A0A418Y8G7_9BURK</name>
<dbReference type="OrthoDB" id="9773456at2"/>
<dbReference type="Gene3D" id="1.10.760.10">
    <property type="entry name" value="Cytochrome c-like domain"/>
    <property type="match status" value="2"/>
</dbReference>
<keyword evidence="1 4" id="KW-0349">Heme</keyword>
<accession>A0A418Y8G7</accession>
<comment type="caution">
    <text evidence="8">The sequence shown here is derived from an EMBL/GenBank/DDBJ whole genome shotgun (WGS) entry which is preliminary data.</text>
</comment>
<evidence type="ECO:0000313" key="9">
    <source>
        <dbReference type="Proteomes" id="UP000284006"/>
    </source>
</evidence>
<dbReference type="InterPro" id="IPR050597">
    <property type="entry name" value="Cytochrome_c_Oxidase_Subunit"/>
</dbReference>
<evidence type="ECO:0000259" key="7">
    <source>
        <dbReference type="PROSITE" id="PS51007"/>
    </source>
</evidence>
<dbReference type="GO" id="GO:0020037">
    <property type="term" value="F:heme binding"/>
    <property type="evidence" value="ECO:0007669"/>
    <property type="project" value="InterPro"/>
</dbReference>
<keyword evidence="6" id="KW-0732">Signal</keyword>
<proteinExistence type="predicted"/>
<dbReference type="GO" id="GO:0005506">
    <property type="term" value="F:iron ion binding"/>
    <property type="evidence" value="ECO:0007669"/>
    <property type="project" value="InterPro"/>
</dbReference>
<dbReference type="SUPFAM" id="SSF46626">
    <property type="entry name" value="Cytochrome c"/>
    <property type="match status" value="2"/>
</dbReference>
<organism evidence="8 9">
    <name type="scientific">Massilia cavernae</name>
    <dbReference type="NCBI Taxonomy" id="2320864"/>
    <lineage>
        <taxon>Bacteria</taxon>
        <taxon>Pseudomonadati</taxon>
        <taxon>Pseudomonadota</taxon>
        <taxon>Betaproteobacteria</taxon>
        <taxon>Burkholderiales</taxon>
        <taxon>Oxalobacteraceae</taxon>
        <taxon>Telluria group</taxon>
        <taxon>Massilia</taxon>
    </lineage>
</organism>
<dbReference type="PANTHER" id="PTHR33751">
    <property type="entry name" value="CBB3-TYPE CYTOCHROME C OXIDASE SUBUNIT FIXP"/>
    <property type="match status" value="1"/>
</dbReference>
<feature type="binding site" description="covalent" evidence="4">
    <location>
        <position position="46"/>
    </location>
    <ligand>
        <name>heme c</name>
        <dbReference type="ChEBI" id="CHEBI:61717"/>
        <label>1</label>
    </ligand>
</feature>
<protein>
    <submittedName>
        <fullName evidence="8">Cytochrome c4</fullName>
    </submittedName>
</protein>
<dbReference type="Pfam" id="PF00034">
    <property type="entry name" value="Cytochrom_C"/>
    <property type="match status" value="1"/>
</dbReference>
<dbReference type="PROSITE" id="PS51007">
    <property type="entry name" value="CYTC"/>
    <property type="match status" value="2"/>
</dbReference>
<dbReference type="GO" id="GO:0009055">
    <property type="term" value="F:electron transfer activity"/>
    <property type="evidence" value="ECO:0007669"/>
    <property type="project" value="InterPro"/>
</dbReference>
<dbReference type="PIRSF" id="PIRSF000005">
    <property type="entry name" value="Cytochrome_c4"/>
    <property type="match status" value="1"/>
</dbReference>
<dbReference type="Pfam" id="PF13442">
    <property type="entry name" value="Cytochrome_CBB3"/>
    <property type="match status" value="1"/>
</dbReference>
<feature type="binding site" description="axial binding residue" evidence="5">
    <location>
        <position position="149"/>
    </location>
    <ligand>
        <name>heme c</name>
        <dbReference type="ChEBI" id="CHEBI:61717"/>
        <label>2</label>
    </ligand>
    <ligandPart>
        <name>Fe</name>
        <dbReference type="ChEBI" id="CHEBI:18248"/>
    </ligandPart>
</feature>
<dbReference type="GO" id="GO:0042597">
    <property type="term" value="C:periplasmic space"/>
    <property type="evidence" value="ECO:0007669"/>
    <property type="project" value="InterPro"/>
</dbReference>
<evidence type="ECO:0000256" key="5">
    <source>
        <dbReference type="PIRSR" id="PIRSR000005-2"/>
    </source>
</evidence>
<comment type="PTM">
    <text evidence="4">Binds 2 heme c groups covalently per subunit.</text>
</comment>
<evidence type="ECO:0000256" key="3">
    <source>
        <dbReference type="ARBA" id="ARBA00023004"/>
    </source>
</evidence>
<evidence type="ECO:0000313" key="8">
    <source>
        <dbReference type="EMBL" id="RJG27497.1"/>
    </source>
</evidence>
<evidence type="ECO:0000256" key="1">
    <source>
        <dbReference type="ARBA" id="ARBA00022617"/>
    </source>
</evidence>
<dbReference type="InterPro" id="IPR009056">
    <property type="entry name" value="Cyt_c-like_dom"/>
</dbReference>
<evidence type="ECO:0000256" key="4">
    <source>
        <dbReference type="PIRSR" id="PIRSR000005-1"/>
    </source>
</evidence>
<dbReference type="RefSeq" id="WP_119809068.1">
    <property type="nucleotide sequence ID" value="NZ_QYUP01000010.1"/>
</dbReference>
<feature type="binding site" description="axial binding residue" evidence="5">
    <location>
        <position position="191"/>
    </location>
    <ligand>
        <name>heme c</name>
        <dbReference type="ChEBI" id="CHEBI:61717"/>
        <label>2</label>
    </ligand>
    <ligandPart>
        <name>Fe</name>
        <dbReference type="ChEBI" id="CHEBI:18248"/>
    </ligandPart>
</feature>
<feature type="binding site" description="covalent" evidence="4">
    <location>
        <position position="43"/>
    </location>
    <ligand>
        <name>heme c</name>
        <dbReference type="ChEBI" id="CHEBI:61717"/>
        <label>1</label>
    </ligand>
</feature>
<feature type="domain" description="Cytochrome c" evidence="7">
    <location>
        <begin position="24"/>
        <end position="110"/>
    </location>
</feature>
<gene>
    <name evidence="8" type="ORF">D3872_01105</name>
</gene>
<dbReference type="PANTHER" id="PTHR33751:SF11">
    <property type="entry name" value="BLL4483 PROTEIN"/>
    <property type="match status" value="1"/>
</dbReference>
<feature type="chain" id="PRO_5019048482" evidence="6">
    <location>
        <begin position="25"/>
        <end position="237"/>
    </location>
</feature>
<dbReference type="Proteomes" id="UP000284006">
    <property type="component" value="Unassembled WGS sequence"/>
</dbReference>
<keyword evidence="9" id="KW-1185">Reference proteome</keyword>
<dbReference type="AlphaFoldDB" id="A0A418Y8G7"/>
<dbReference type="InterPro" id="IPR036909">
    <property type="entry name" value="Cyt_c-like_dom_sf"/>
</dbReference>